<dbReference type="InterPro" id="IPR036505">
    <property type="entry name" value="Amidase/PGRP_sf"/>
</dbReference>
<dbReference type="PANTHER" id="PTHR30417:SF1">
    <property type="entry name" value="N-ACETYLMURAMOYL-L-ALANINE AMIDASE AMID"/>
    <property type="match status" value="1"/>
</dbReference>
<dbReference type="GO" id="GO:0009254">
    <property type="term" value="P:peptidoglycan turnover"/>
    <property type="evidence" value="ECO:0007669"/>
    <property type="project" value="TreeGrafter"/>
</dbReference>
<sequence length="252" mass="27255">MLSRLAPGVCLGFACVLLAGCGGFPAGPEEGAIAVPSPNHNARRPNFVIIHDTTNDSVEPALRTLTNPVRKVSAHYLIGRDGTLYQLVDEERRAWHAGASWWGGNTDLNSASIGIELDNTGAEPYPEAQIVRLVALLKGLKERYRIPAGNFLGHGDVAPGRKVDPSRYFPWERLAGAGFGLWCDEQPLTQSPDLSDPLVALQAIGYDVTDAAAALAAFRRHYLGIDADGEASEAERRLLQCLVIARRRQPVP</sequence>
<feature type="domain" description="N-acetylmuramoyl-L-alanine amidase" evidence="6">
    <location>
        <begin position="33"/>
        <end position="166"/>
    </location>
</feature>
<keyword evidence="4" id="KW-0961">Cell wall biogenesis/degradation</keyword>
<dbReference type="Gene3D" id="3.40.80.10">
    <property type="entry name" value="Peptidoglycan recognition protein-like"/>
    <property type="match status" value="1"/>
</dbReference>
<dbReference type="InterPro" id="IPR051206">
    <property type="entry name" value="NAMLAA_amidase_2"/>
</dbReference>
<evidence type="ECO:0000256" key="2">
    <source>
        <dbReference type="ARBA" id="ARBA00011901"/>
    </source>
</evidence>
<proteinExistence type="predicted"/>
<evidence type="ECO:0000256" key="4">
    <source>
        <dbReference type="ARBA" id="ARBA00023316"/>
    </source>
</evidence>
<dbReference type="InterPro" id="IPR002502">
    <property type="entry name" value="Amidase_domain"/>
</dbReference>
<feature type="signal peptide" evidence="5">
    <location>
        <begin position="1"/>
        <end position="19"/>
    </location>
</feature>
<dbReference type="SMART" id="SM00644">
    <property type="entry name" value="Ami_2"/>
    <property type="match status" value="1"/>
</dbReference>
<evidence type="ECO:0000256" key="3">
    <source>
        <dbReference type="ARBA" id="ARBA00022801"/>
    </source>
</evidence>
<organism evidence="7 8">
    <name type="scientific">Candidatus Accumulibacter proximus</name>
    <dbReference type="NCBI Taxonomy" id="2954385"/>
    <lineage>
        <taxon>Bacteria</taxon>
        <taxon>Pseudomonadati</taxon>
        <taxon>Pseudomonadota</taxon>
        <taxon>Betaproteobacteria</taxon>
        <taxon>Candidatus Accumulibacter</taxon>
    </lineage>
</organism>
<dbReference type="GO" id="GO:0071555">
    <property type="term" value="P:cell wall organization"/>
    <property type="evidence" value="ECO:0007669"/>
    <property type="project" value="UniProtKB-KW"/>
</dbReference>
<evidence type="ECO:0000313" key="8">
    <source>
        <dbReference type="Proteomes" id="UP000697998"/>
    </source>
</evidence>
<dbReference type="AlphaFoldDB" id="A0A935PYC9"/>
<comment type="catalytic activity">
    <reaction evidence="1">
        <text>Hydrolyzes the link between N-acetylmuramoyl residues and L-amino acid residues in certain cell-wall glycopeptides.</text>
        <dbReference type="EC" id="3.5.1.28"/>
    </reaction>
</comment>
<evidence type="ECO:0000313" key="7">
    <source>
        <dbReference type="EMBL" id="MBK7674937.1"/>
    </source>
</evidence>
<name>A0A935PYC9_9PROT</name>
<evidence type="ECO:0000259" key="6">
    <source>
        <dbReference type="SMART" id="SM00644"/>
    </source>
</evidence>
<dbReference type="CDD" id="cd06583">
    <property type="entry name" value="PGRP"/>
    <property type="match status" value="1"/>
</dbReference>
<dbReference type="SUPFAM" id="SSF55846">
    <property type="entry name" value="N-acetylmuramoyl-L-alanine amidase-like"/>
    <property type="match status" value="1"/>
</dbReference>
<reference evidence="7 8" key="1">
    <citation type="submission" date="2020-10" db="EMBL/GenBank/DDBJ databases">
        <title>Connecting structure to function with the recovery of over 1000 high-quality activated sludge metagenome-assembled genomes encoding full-length rRNA genes using long-read sequencing.</title>
        <authorList>
            <person name="Singleton C.M."/>
            <person name="Petriglieri F."/>
            <person name="Kristensen J.M."/>
            <person name="Kirkegaard R.H."/>
            <person name="Michaelsen T.Y."/>
            <person name="Andersen M.H."/>
            <person name="Karst S.M."/>
            <person name="Dueholm M.S."/>
            <person name="Nielsen P.H."/>
            <person name="Albertsen M."/>
        </authorList>
    </citation>
    <scope>NUCLEOTIDE SEQUENCE [LARGE SCALE GENOMIC DNA]</scope>
    <source>
        <strain evidence="7">EsbW_18-Q3-R4-48_BATAC.285</strain>
    </source>
</reference>
<gene>
    <name evidence="7" type="ORF">IPJ27_09330</name>
</gene>
<keyword evidence="5" id="KW-0732">Signal</keyword>
<dbReference type="PROSITE" id="PS51257">
    <property type="entry name" value="PROKAR_LIPOPROTEIN"/>
    <property type="match status" value="1"/>
</dbReference>
<dbReference type="EMBL" id="JADJMH010000006">
    <property type="protein sequence ID" value="MBK7674937.1"/>
    <property type="molecule type" value="Genomic_DNA"/>
</dbReference>
<evidence type="ECO:0000256" key="1">
    <source>
        <dbReference type="ARBA" id="ARBA00001561"/>
    </source>
</evidence>
<dbReference type="Pfam" id="PF01510">
    <property type="entry name" value="Amidase_2"/>
    <property type="match status" value="1"/>
</dbReference>
<protein>
    <recommendedName>
        <fullName evidence="2">N-acetylmuramoyl-L-alanine amidase</fullName>
        <ecNumber evidence="2">3.5.1.28</ecNumber>
    </recommendedName>
</protein>
<comment type="caution">
    <text evidence="7">The sequence shown here is derived from an EMBL/GenBank/DDBJ whole genome shotgun (WGS) entry which is preliminary data.</text>
</comment>
<dbReference type="PANTHER" id="PTHR30417">
    <property type="entry name" value="N-ACETYLMURAMOYL-L-ALANINE AMIDASE AMID"/>
    <property type="match status" value="1"/>
</dbReference>
<dbReference type="GO" id="GO:0009253">
    <property type="term" value="P:peptidoglycan catabolic process"/>
    <property type="evidence" value="ECO:0007669"/>
    <property type="project" value="InterPro"/>
</dbReference>
<feature type="chain" id="PRO_5037047798" description="N-acetylmuramoyl-L-alanine amidase" evidence="5">
    <location>
        <begin position="20"/>
        <end position="252"/>
    </location>
</feature>
<evidence type="ECO:0000256" key="5">
    <source>
        <dbReference type="SAM" id="SignalP"/>
    </source>
</evidence>
<dbReference type="EC" id="3.5.1.28" evidence="2"/>
<accession>A0A935PYC9</accession>
<dbReference type="GO" id="GO:0019867">
    <property type="term" value="C:outer membrane"/>
    <property type="evidence" value="ECO:0007669"/>
    <property type="project" value="TreeGrafter"/>
</dbReference>
<dbReference type="GO" id="GO:0008745">
    <property type="term" value="F:N-acetylmuramoyl-L-alanine amidase activity"/>
    <property type="evidence" value="ECO:0007669"/>
    <property type="project" value="UniProtKB-EC"/>
</dbReference>
<keyword evidence="3" id="KW-0378">Hydrolase</keyword>
<dbReference type="Proteomes" id="UP000697998">
    <property type="component" value="Unassembled WGS sequence"/>
</dbReference>